<dbReference type="RefSeq" id="WP_200124082.1">
    <property type="nucleotide sequence ID" value="NZ_CP054705.1"/>
</dbReference>
<dbReference type="InterPro" id="IPR036390">
    <property type="entry name" value="WH_DNA-bd_sf"/>
</dbReference>
<evidence type="ECO:0000313" key="6">
    <source>
        <dbReference type="Proteomes" id="UP000595823"/>
    </source>
</evidence>
<dbReference type="Proteomes" id="UP000595823">
    <property type="component" value="Chromosome"/>
</dbReference>
<keyword evidence="6" id="KW-1185">Reference proteome</keyword>
<evidence type="ECO:0000313" key="5">
    <source>
        <dbReference type="EMBL" id="QQK76957.1"/>
    </source>
</evidence>
<name>A0A7T6Z522_9BACI</name>
<dbReference type="Gene3D" id="1.10.10.10">
    <property type="entry name" value="Winged helix-like DNA-binding domain superfamily/Winged helix DNA-binding domain"/>
    <property type="match status" value="1"/>
</dbReference>
<keyword evidence="3" id="KW-0804">Transcription</keyword>
<proteinExistence type="predicted"/>
<dbReference type="InterPro" id="IPR000524">
    <property type="entry name" value="Tscrpt_reg_HTH_GntR"/>
</dbReference>
<dbReference type="InterPro" id="IPR036388">
    <property type="entry name" value="WH-like_DNA-bd_sf"/>
</dbReference>
<protein>
    <submittedName>
        <fullName evidence="5">GntR family transcriptional regulator</fullName>
    </submittedName>
</protein>
<organism evidence="5 6">
    <name type="scientific">Salicibibacter cibarius</name>
    <dbReference type="NCBI Taxonomy" id="2743000"/>
    <lineage>
        <taxon>Bacteria</taxon>
        <taxon>Bacillati</taxon>
        <taxon>Bacillota</taxon>
        <taxon>Bacilli</taxon>
        <taxon>Bacillales</taxon>
        <taxon>Bacillaceae</taxon>
        <taxon>Salicibibacter</taxon>
    </lineage>
</organism>
<dbReference type="KEGG" id="scia:HUG15_16180"/>
<dbReference type="CDD" id="cd07377">
    <property type="entry name" value="WHTH_GntR"/>
    <property type="match status" value="1"/>
</dbReference>
<dbReference type="GO" id="GO:0003677">
    <property type="term" value="F:DNA binding"/>
    <property type="evidence" value="ECO:0007669"/>
    <property type="project" value="UniProtKB-KW"/>
</dbReference>
<accession>A0A7T6Z522</accession>
<sequence>MWQSLDDHQPVFMQIREMIENEIVEGGIKEGEQAPSTNQLVDYYTINPSTVLKGINQLVDAGILYKKRGVGMFVAEGARDQLLQARKEVFKEEYVWRMMREAKRIGISNEEVQEIVRSMKGRDDL</sequence>
<evidence type="ECO:0000259" key="4">
    <source>
        <dbReference type="PROSITE" id="PS50949"/>
    </source>
</evidence>
<evidence type="ECO:0000256" key="1">
    <source>
        <dbReference type="ARBA" id="ARBA00023015"/>
    </source>
</evidence>
<gene>
    <name evidence="5" type="ORF">HUG15_16180</name>
</gene>
<dbReference type="PANTHER" id="PTHR38445:SF10">
    <property type="entry name" value="GNTR-FAMILY TRANSCRIPTIONAL REGULATOR"/>
    <property type="match status" value="1"/>
</dbReference>
<dbReference type="PANTHER" id="PTHR38445">
    <property type="entry name" value="HTH-TYPE TRANSCRIPTIONAL REPRESSOR YTRA"/>
    <property type="match status" value="1"/>
</dbReference>
<dbReference type="SMART" id="SM00345">
    <property type="entry name" value="HTH_GNTR"/>
    <property type="match status" value="1"/>
</dbReference>
<dbReference type="PROSITE" id="PS50949">
    <property type="entry name" value="HTH_GNTR"/>
    <property type="match status" value="1"/>
</dbReference>
<keyword evidence="2" id="KW-0238">DNA-binding</keyword>
<dbReference type="Pfam" id="PF00392">
    <property type="entry name" value="GntR"/>
    <property type="match status" value="1"/>
</dbReference>
<feature type="domain" description="HTH gntR-type" evidence="4">
    <location>
        <begin position="9"/>
        <end position="77"/>
    </location>
</feature>
<keyword evidence="1" id="KW-0805">Transcription regulation</keyword>
<dbReference type="EMBL" id="CP054705">
    <property type="protein sequence ID" value="QQK76957.1"/>
    <property type="molecule type" value="Genomic_DNA"/>
</dbReference>
<dbReference type="SUPFAM" id="SSF46785">
    <property type="entry name" value="Winged helix' DNA-binding domain"/>
    <property type="match status" value="1"/>
</dbReference>
<dbReference type="AlphaFoldDB" id="A0A7T6Z522"/>
<evidence type="ECO:0000256" key="2">
    <source>
        <dbReference type="ARBA" id="ARBA00023125"/>
    </source>
</evidence>
<evidence type="ECO:0000256" key="3">
    <source>
        <dbReference type="ARBA" id="ARBA00023163"/>
    </source>
</evidence>
<reference evidence="5 6" key="1">
    <citation type="submission" date="2020-06" db="EMBL/GenBank/DDBJ databases">
        <title>Genomic analysis of Salicibibacter sp. NKC5-3.</title>
        <authorList>
            <person name="Oh Y.J."/>
        </authorList>
    </citation>
    <scope>NUCLEOTIDE SEQUENCE [LARGE SCALE GENOMIC DNA]</scope>
    <source>
        <strain evidence="5 6">NKC5-3</strain>
    </source>
</reference>
<dbReference type="GO" id="GO:0003700">
    <property type="term" value="F:DNA-binding transcription factor activity"/>
    <property type="evidence" value="ECO:0007669"/>
    <property type="project" value="InterPro"/>
</dbReference>